<keyword evidence="5" id="KW-1185">Reference proteome</keyword>
<proteinExistence type="predicted"/>
<sequence>MIFTAYTLFKLQGDLVYESQVLSISDLSDASIVFAKLYLITGLTLLIGLGGLVFSLNKSNVEVIYVEKKRNDNIDDQGEEKEEQKSHTLDLNIIRDMVAKEADQLILAKNILTHLCKHIDAGIGAFYTTSKEDGKRMLEMKASYALALGESQTIKFEFGEGLVGQAALEQKTLIIDDIPEGYIKIVSGLGSATPTHLLIVPVKRDNELFGVVEIASFTELGKNEAEMVGAAFKLLTQKSAGGTKATKAEEGTTEKPTEPEAEEKKEKKSRTTKKGSNKA</sequence>
<keyword evidence="2" id="KW-0812">Transmembrane</keyword>
<dbReference type="Pfam" id="PF13185">
    <property type="entry name" value="GAF_2"/>
    <property type="match status" value="1"/>
</dbReference>
<dbReference type="SUPFAM" id="SSF55781">
    <property type="entry name" value="GAF domain-like"/>
    <property type="match status" value="1"/>
</dbReference>
<feature type="transmembrane region" description="Helical" evidence="2">
    <location>
        <begin position="37"/>
        <end position="56"/>
    </location>
</feature>
<dbReference type="AlphaFoldDB" id="L8JN85"/>
<dbReference type="InterPro" id="IPR029016">
    <property type="entry name" value="GAF-like_dom_sf"/>
</dbReference>
<comment type="caution">
    <text evidence="4">The sequence shown here is derived from an EMBL/GenBank/DDBJ whole genome shotgun (WGS) entry which is preliminary data.</text>
</comment>
<protein>
    <submittedName>
        <fullName evidence="4">Two-component hybrid sensor and regulator</fullName>
    </submittedName>
</protein>
<dbReference type="Proteomes" id="UP000011135">
    <property type="component" value="Unassembled WGS sequence"/>
</dbReference>
<accession>L8JN85</accession>
<gene>
    <name evidence="4" type="ORF">C900_03760</name>
</gene>
<dbReference type="EMBL" id="AMZN01000054">
    <property type="protein sequence ID" value="ELR70406.1"/>
    <property type="molecule type" value="Genomic_DNA"/>
</dbReference>
<dbReference type="Gene3D" id="3.30.450.40">
    <property type="match status" value="1"/>
</dbReference>
<dbReference type="STRING" id="1237149.C900_03760"/>
<evidence type="ECO:0000313" key="5">
    <source>
        <dbReference type="Proteomes" id="UP000011135"/>
    </source>
</evidence>
<dbReference type="eggNOG" id="COG3605">
    <property type="taxonomic scope" value="Bacteria"/>
</dbReference>
<evidence type="ECO:0000313" key="4">
    <source>
        <dbReference type="EMBL" id="ELR70406.1"/>
    </source>
</evidence>
<evidence type="ECO:0000256" key="1">
    <source>
        <dbReference type="SAM" id="MobiDB-lite"/>
    </source>
</evidence>
<feature type="domain" description="GAF" evidence="3">
    <location>
        <begin position="107"/>
        <end position="221"/>
    </location>
</feature>
<organism evidence="4 5">
    <name type="scientific">Fulvivirga imtechensis AK7</name>
    <dbReference type="NCBI Taxonomy" id="1237149"/>
    <lineage>
        <taxon>Bacteria</taxon>
        <taxon>Pseudomonadati</taxon>
        <taxon>Bacteroidota</taxon>
        <taxon>Cytophagia</taxon>
        <taxon>Cytophagales</taxon>
        <taxon>Fulvivirgaceae</taxon>
        <taxon>Fulvivirga</taxon>
    </lineage>
</organism>
<feature type="compositionally biased region" description="Basic residues" evidence="1">
    <location>
        <begin position="267"/>
        <end position="279"/>
    </location>
</feature>
<evidence type="ECO:0000259" key="3">
    <source>
        <dbReference type="Pfam" id="PF13185"/>
    </source>
</evidence>
<feature type="region of interest" description="Disordered" evidence="1">
    <location>
        <begin position="240"/>
        <end position="279"/>
    </location>
</feature>
<name>L8JN85_9BACT</name>
<dbReference type="InterPro" id="IPR003018">
    <property type="entry name" value="GAF"/>
</dbReference>
<feature type="compositionally biased region" description="Basic and acidic residues" evidence="1">
    <location>
        <begin position="246"/>
        <end position="266"/>
    </location>
</feature>
<keyword evidence="2" id="KW-1133">Transmembrane helix</keyword>
<reference evidence="4 5" key="1">
    <citation type="submission" date="2012-12" db="EMBL/GenBank/DDBJ databases">
        <title>Genome assembly of Fulvivirga imtechensis AK7.</title>
        <authorList>
            <person name="Nupur N."/>
            <person name="Khatri I."/>
            <person name="Kumar R."/>
            <person name="Subramanian S."/>
            <person name="Pinnaka A."/>
        </authorList>
    </citation>
    <scope>NUCLEOTIDE SEQUENCE [LARGE SCALE GENOMIC DNA]</scope>
    <source>
        <strain evidence="4 5">AK7</strain>
    </source>
</reference>
<keyword evidence="2" id="KW-0472">Membrane</keyword>
<evidence type="ECO:0000256" key="2">
    <source>
        <dbReference type="SAM" id="Phobius"/>
    </source>
</evidence>